<protein>
    <submittedName>
        <fullName evidence="2">DUF3149 domain-containing protein</fullName>
    </submittedName>
</protein>
<organism evidence="2 3">
    <name type="scientific">Aquabacterium olei</name>
    <dbReference type="NCBI Taxonomy" id="1296669"/>
    <lineage>
        <taxon>Bacteria</taxon>
        <taxon>Pseudomonadati</taxon>
        <taxon>Pseudomonadota</taxon>
        <taxon>Betaproteobacteria</taxon>
        <taxon>Burkholderiales</taxon>
        <taxon>Aquabacterium</taxon>
    </lineage>
</organism>
<dbReference type="RefSeq" id="WP_109037505.1">
    <property type="nucleotide sequence ID" value="NZ_CP029210.1"/>
</dbReference>
<keyword evidence="1" id="KW-0472">Membrane</keyword>
<evidence type="ECO:0000313" key="2">
    <source>
        <dbReference type="EMBL" id="AWI54511.1"/>
    </source>
</evidence>
<feature type="transmembrane region" description="Helical" evidence="1">
    <location>
        <begin position="12"/>
        <end position="35"/>
    </location>
</feature>
<dbReference type="Pfam" id="PF11346">
    <property type="entry name" value="DUF3149"/>
    <property type="match status" value="1"/>
</dbReference>
<evidence type="ECO:0000313" key="3">
    <source>
        <dbReference type="Proteomes" id="UP000244892"/>
    </source>
</evidence>
<name>A0A2U8FTW9_9BURK</name>
<reference evidence="2 3" key="1">
    <citation type="submission" date="2018-05" db="EMBL/GenBank/DDBJ databases">
        <title>complete genome sequence of Aquabacterium olei NBRC 110486.</title>
        <authorList>
            <person name="Tang B."/>
            <person name="Chang J."/>
            <person name="Zhang L."/>
            <person name="Yang H."/>
        </authorList>
    </citation>
    <scope>NUCLEOTIDE SEQUENCE [LARGE SCALE GENOMIC DNA]</scope>
    <source>
        <strain evidence="2 3">NBRC 110486</strain>
    </source>
</reference>
<proteinExistence type="predicted"/>
<evidence type="ECO:0000256" key="1">
    <source>
        <dbReference type="SAM" id="Phobius"/>
    </source>
</evidence>
<keyword evidence="3" id="KW-1185">Reference proteome</keyword>
<dbReference type="Proteomes" id="UP000244892">
    <property type="component" value="Chromosome"/>
</dbReference>
<keyword evidence="1" id="KW-0812">Transmembrane</keyword>
<sequence>MQAWVDFFTTDYGLMSAAVIAFMFVMLGYIAWYVAKHVREDTERHDRLVREARGG</sequence>
<gene>
    <name evidence="2" type="ORF">DEH84_14585</name>
</gene>
<dbReference type="InterPro" id="IPR021494">
    <property type="entry name" value="DUF3149"/>
</dbReference>
<dbReference type="EMBL" id="CP029210">
    <property type="protein sequence ID" value="AWI54511.1"/>
    <property type="molecule type" value="Genomic_DNA"/>
</dbReference>
<keyword evidence="1" id="KW-1133">Transmembrane helix</keyword>
<dbReference type="AlphaFoldDB" id="A0A2U8FTW9"/>
<dbReference type="KEGG" id="aon:DEH84_14585"/>
<dbReference type="OrthoDB" id="8594755at2"/>
<accession>A0A2U8FTW9</accession>